<evidence type="ECO:0000259" key="12">
    <source>
        <dbReference type="PROSITE" id="PS50893"/>
    </source>
</evidence>
<proteinExistence type="inferred from homology"/>
<keyword evidence="14" id="KW-1185">Reference proteome</keyword>
<evidence type="ECO:0000256" key="2">
    <source>
        <dbReference type="ARBA" id="ARBA00004202"/>
    </source>
</evidence>
<sequence length="238" mass="25929">MTDLIRFDRVSYRYPGGQDVLADVSFAIAQGEMAYITGPSGAGKTTVLRLIAALCRATRGQIVVMGQNLSTLKPRHVPAFRQRLGLVFQNFNLLYDRTVFDNVALPLVIRGYAHADIGRRVRAALDAVGLLGKEKVLPLTLSGGEQQRVGIARAIVTKPALILADEPTGNLDPEMALEVMRGFARFNEVGVTVLVATHAIDLIEAVPRRIIHLEQGRITDKHPLAASKLKEAASHGHR</sequence>
<evidence type="ECO:0000256" key="9">
    <source>
        <dbReference type="ARBA" id="ARBA00023136"/>
    </source>
</evidence>
<dbReference type="AlphaFoldDB" id="A0A1I2JYW1"/>
<protein>
    <recommendedName>
        <fullName evidence="4 11">Cell division ATP-binding protein FtsE</fullName>
    </recommendedName>
</protein>
<dbReference type="SMART" id="SM00382">
    <property type="entry name" value="AAA"/>
    <property type="match status" value="1"/>
</dbReference>
<comment type="similarity">
    <text evidence="3 11">Belongs to the ABC transporter superfamily.</text>
</comment>
<evidence type="ECO:0000256" key="7">
    <source>
        <dbReference type="ARBA" id="ARBA00022741"/>
    </source>
</evidence>
<keyword evidence="9 11" id="KW-0472">Membrane</keyword>
<evidence type="ECO:0000313" key="14">
    <source>
        <dbReference type="Proteomes" id="UP000199771"/>
    </source>
</evidence>
<evidence type="ECO:0000256" key="6">
    <source>
        <dbReference type="ARBA" id="ARBA00022618"/>
    </source>
</evidence>
<dbReference type="Gene3D" id="3.40.50.300">
    <property type="entry name" value="P-loop containing nucleotide triphosphate hydrolases"/>
    <property type="match status" value="1"/>
</dbReference>
<dbReference type="GO" id="GO:0005524">
    <property type="term" value="F:ATP binding"/>
    <property type="evidence" value="ECO:0007669"/>
    <property type="project" value="UniProtKB-UniRule"/>
</dbReference>
<dbReference type="InterPro" id="IPR005286">
    <property type="entry name" value="Cell_div_FtsE"/>
</dbReference>
<organism evidence="13 14">
    <name type="scientific">Fontimonas thermophila</name>
    <dbReference type="NCBI Taxonomy" id="1076937"/>
    <lineage>
        <taxon>Bacteria</taxon>
        <taxon>Pseudomonadati</taxon>
        <taxon>Pseudomonadota</taxon>
        <taxon>Gammaproteobacteria</taxon>
        <taxon>Nevskiales</taxon>
        <taxon>Nevskiaceae</taxon>
        <taxon>Fontimonas</taxon>
    </lineage>
</organism>
<keyword evidence="8 11" id="KW-0067">ATP-binding</keyword>
<dbReference type="GO" id="GO:0005886">
    <property type="term" value="C:plasma membrane"/>
    <property type="evidence" value="ECO:0007669"/>
    <property type="project" value="UniProtKB-SubCell"/>
</dbReference>
<dbReference type="RefSeq" id="WP_091534784.1">
    <property type="nucleotide sequence ID" value="NZ_FOOC01000011.1"/>
</dbReference>
<evidence type="ECO:0000256" key="1">
    <source>
        <dbReference type="ARBA" id="ARBA00002579"/>
    </source>
</evidence>
<dbReference type="GO" id="GO:0016887">
    <property type="term" value="F:ATP hydrolysis activity"/>
    <property type="evidence" value="ECO:0007669"/>
    <property type="project" value="InterPro"/>
</dbReference>
<dbReference type="InterPro" id="IPR017871">
    <property type="entry name" value="ABC_transporter-like_CS"/>
</dbReference>
<evidence type="ECO:0000256" key="4">
    <source>
        <dbReference type="ARBA" id="ARBA00020019"/>
    </source>
</evidence>
<accession>A0A1I2JYW1</accession>
<keyword evidence="5 11" id="KW-1003">Cell membrane</keyword>
<comment type="subunit">
    <text evidence="11">Homodimer. Forms a membrane-associated complex with FtsX.</text>
</comment>
<feature type="domain" description="ABC transporter" evidence="12">
    <location>
        <begin position="5"/>
        <end position="232"/>
    </location>
</feature>
<dbReference type="InterPro" id="IPR027417">
    <property type="entry name" value="P-loop_NTPase"/>
</dbReference>
<keyword evidence="7 11" id="KW-0547">Nucleotide-binding</keyword>
<dbReference type="FunFam" id="3.40.50.300:FF:000056">
    <property type="entry name" value="Cell division ATP-binding protein FtsE"/>
    <property type="match status" value="1"/>
</dbReference>
<evidence type="ECO:0000256" key="3">
    <source>
        <dbReference type="ARBA" id="ARBA00005417"/>
    </source>
</evidence>
<dbReference type="GO" id="GO:0022857">
    <property type="term" value="F:transmembrane transporter activity"/>
    <property type="evidence" value="ECO:0007669"/>
    <property type="project" value="TreeGrafter"/>
</dbReference>
<dbReference type="PROSITE" id="PS50893">
    <property type="entry name" value="ABC_TRANSPORTER_2"/>
    <property type="match status" value="1"/>
</dbReference>
<dbReference type="PROSITE" id="PS00211">
    <property type="entry name" value="ABC_TRANSPORTER_1"/>
    <property type="match status" value="1"/>
</dbReference>
<comment type="function">
    <text evidence="1">Part of the ABC transporter FtsEX involved in cellular division. Important for assembly or stability of the septal ring.</text>
</comment>
<dbReference type="InterPro" id="IPR003439">
    <property type="entry name" value="ABC_transporter-like_ATP-bd"/>
</dbReference>
<keyword evidence="6 11" id="KW-0132">Cell division</keyword>
<dbReference type="NCBIfam" id="TIGR02673">
    <property type="entry name" value="FtsE"/>
    <property type="match status" value="1"/>
</dbReference>
<evidence type="ECO:0000256" key="10">
    <source>
        <dbReference type="ARBA" id="ARBA00023306"/>
    </source>
</evidence>
<evidence type="ECO:0000313" key="13">
    <source>
        <dbReference type="EMBL" id="SFF59399.1"/>
    </source>
</evidence>
<dbReference type="PANTHER" id="PTHR24220:SF470">
    <property type="entry name" value="CELL DIVISION ATP-BINDING PROTEIN FTSE"/>
    <property type="match status" value="1"/>
</dbReference>
<evidence type="ECO:0000256" key="5">
    <source>
        <dbReference type="ARBA" id="ARBA00022475"/>
    </source>
</evidence>
<dbReference type="STRING" id="1076937.SAMN04488120_11113"/>
<evidence type="ECO:0000256" key="11">
    <source>
        <dbReference type="RuleBase" id="RU365094"/>
    </source>
</evidence>
<dbReference type="GO" id="GO:0051301">
    <property type="term" value="P:cell division"/>
    <property type="evidence" value="ECO:0007669"/>
    <property type="project" value="UniProtKB-UniRule"/>
</dbReference>
<dbReference type="InterPro" id="IPR003593">
    <property type="entry name" value="AAA+_ATPase"/>
</dbReference>
<dbReference type="SUPFAM" id="SSF52540">
    <property type="entry name" value="P-loop containing nucleoside triphosphate hydrolases"/>
    <property type="match status" value="1"/>
</dbReference>
<keyword evidence="10 11" id="KW-0131">Cell cycle</keyword>
<comment type="subcellular location">
    <subcellularLocation>
        <location evidence="11">Cell inner membrane</location>
        <topology evidence="11">Peripheral membrane protein</topology>
        <orientation evidence="11">Cytoplasmic side</orientation>
    </subcellularLocation>
    <subcellularLocation>
        <location evidence="2">Cell membrane</location>
        <topology evidence="2">Peripheral membrane protein</topology>
    </subcellularLocation>
</comment>
<dbReference type="Pfam" id="PF00005">
    <property type="entry name" value="ABC_tran"/>
    <property type="match status" value="1"/>
</dbReference>
<dbReference type="InterPro" id="IPR015854">
    <property type="entry name" value="ABC_transpr_LolD-like"/>
</dbReference>
<name>A0A1I2JYW1_9GAMM</name>
<dbReference type="EMBL" id="FOOC01000011">
    <property type="protein sequence ID" value="SFF59399.1"/>
    <property type="molecule type" value="Genomic_DNA"/>
</dbReference>
<dbReference type="Proteomes" id="UP000199771">
    <property type="component" value="Unassembled WGS sequence"/>
</dbReference>
<gene>
    <name evidence="11" type="primary">ftsE</name>
    <name evidence="13" type="ORF">SAMN04488120_11113</name>
</gene>
<dbReference type="PANTHER" id="PTHR24220">
    <property type="entry name" value="IMPORT ATP-BINDING PROTEIN"/>
    <property type="match status" value="1"/>
</dbReference>
<reference evidence="13 14" key="1">
    <citation type="submission" date="2016-10" db="EMBL/GenBank/DDBJ databases">
        <authorList>
            <person name="de Groot N.N."/>
        </authorList>
    </citation>
    <scope>NUCLEOTIDE SEQUENCE [LARGE SCALE GENOMIC DNA]</scope>
    <source>
        <strain evidence="13 14">DSM 23609</strain>
    </source>
</reference>
<evidence type="ECO:0000256" key="8">
    <source>
        <dbReference type="ARBA" id="ARBA00022840"/>
    </source>
</evidence>
<dbReference type="OrthoDB" id="9802264at2"/>